<protein>
    <submittedName>
        <fullName evidence="1">Uncharacterized protein</fullName>
    </submittedName>
</protein>
<dbReference type="Proteomes" id="UP000488956">
    <property type="component" value="Unassembled WGS sequence"/>
</dbReference>
<comment type="caution">
    <text evidence="1">The sequence shown here is derived from an EMBL/GenBank/DDBJ whole genome shotgun (WGS) entry which is preliminary data.</text>
</comment>
<name>A0A6G0KUD9_9STRA</name>
<sequence length="131" mass="14181">MACWMRIKKLASVHPPISVAAFPVSAAFTTESSRCQLKQKASTASMTRLFPVPPPRSAEEQQQLVIPKACVQVGSGAVAAAVVILQASELLAQEAAQERGRDQRERGVQAFIERVRSGDVLHGCVGSERRR</sequence>
<accession>A0A6G0KUD9</accession>
<gene>
    <name evidence="1" type="ORF">PF010_g15286</name>
</gene>
<proteinExistence type="predicted"/>
<evidence type="ECO:0000313" key="2">
    <source>
        <dbReference type="Proteomes" id="UP000488956"/>
    </source>
</evidence>
<evidence type="ECO:0000313" key="1">
    <source>
        <dbReference type="EMBL" id="KAE9099203.1"/>
    </source>
</evidence>
<organism evidence="1 2">
    <name type="scientific">Phytophthora fragariae</name>
    <dbReference type="NCBI Taxonomy" id="53985"/>
    <lineage>
        <taxon>Eukaryota</taxon>
        <taxon>Sar</taxon>
        <taxon>Stramenopiles</taxon>
        <taxon>Oomycota</taxon>
        <taxon>Peronosporomycetes</taxon>
        <taxon>Peronosporales</taxon>
        <taxon>Peronosporaceae</taxon>
        <taxon>Phytophthora</taxon>
    </lineage>
</organism>
<dbReference type="EMBL" id="QXFX01000987">
    <property type="protein sequence ID" value="KAE9099203.1"/>
    <property type="molecule type" value="Genomic_DNA"/>
</dbReference>
<reference evidence="1 2" key="1">
    <citation type="submission" date="2018-09" db="EMBL/GenBank/DDBJ databases">
        <title>Genomic investigation of the strawberry pathogen Phytophthora fragariae indicates pathogenicity is determined by transcriptional variation in three key races.</title>
        <authorList>
            <person name="Adams T.M."/>
            <person name="Armitage A.D."/>
            <person name="Sobczyk M.K."/>
            <person name="Bates H.J."/>
            <person name="Dunwell J.M."/>
            <person name="Nellist C.F."/>
            <person name="Harrison R.J."/>
        </authorList>
    </citation>
    <scope>NUCLEOTIDE SEQUENCE [LARGE SCALE GENOMIC DNA]</scope>
    <source>
        <strain evidence="1 2">ONT-3</strain>
    </source>
</reference>
<dbReference type="AlphaFoldDB" id="A0A6G0KUD9"/>